<dbReference type="RefSeq" id="WP_186457298.1">
    <property type="nucleotide sequence ID" value="NZ_VITN01000005.1"/>
</dbReference>
<evidence type="ECO:0000313" key="3">
    <source>
        <dbReference type="EMBL" id="TWB21385.1"/>
    </source>
</evidence>
<proteinExistence type="predicted"/>
<comment type="caution">
    <text evidence="3">The sequence shown here is derived from an EMBL/GenBank/DDBJ whole genome shotgun (WGS) entry which is preliminary data.</text>
</comment>
<gene>
    <name evidence="3" type="ORF">FBZ89_105260</name>
</gene>
<evidence type="ECO:0000256" key="1">
    <source>
        <dbReference type="SAM" id="MobiDB-lite"/>
    </source>
</evidence>
<evidence type="ECO:0000256" key="2">
    <source>
        <dbReference type="SAM" id="SignalP"/>
    </source>
</evidence>
<feature type="signal peptide" evidence="2">
    <location>
        <begin position="1"/>
        <end position="38"/>
    </location>
</feature>
<organism evidence="3 4">
    <name type="scientific">Nitrospirillum amazonense</name>
    <dbReference type="NCBI Taxonomy" id="28077"/>
    <lineage>
        <taxon>Bacteria</taxon>
        <taxon>Pseudomonadati</taxon>
        <taxon>Pseudomonadota</taxon>
        <taxon>Alphaproteobacteria</taxon>
        <taxon>Rhodospirillales</taxon>
        <taxon>Azospirillaceae</taxon>
        <taxon>Nitrospirillum</taxon>
    </lineage>
</organism>
<sequence>MPSRTRRPFDPSATRRGTQLEGALLAALLCLAAGGAWAQAAPPPQDGAPGAGEPVTANQPLLRDPRLVGNAKAPPRDVECVVGAGSPCAGRMDFNDGRSFGFKISGPGEALFHNIGNRRCTLEYILTDSTVATAGRTMDLAAGAATTLKVRDAQGMHVRLSARGMASPICELEVTAKQS</sequence>
<dbReference type="AlphaFoldDB" id="A0A560FIG2"/>
<protein>
    <submittedName>
        <fullName evidence="3">Uncharacterized protein</fullName>
    </submittedName>
</protein>
<evidence type="ECO:0000313" key="4">
    <source>
        <dbReference type="Proteomes" id="UP000319859"/>
    </source>
</evidence>
<feature type="region of interest" description="Disordered" evidence="1">
    <location>
        <begin position="39"/>
        <end position="70"/>
    </location>
</feature>
<reference evidence="3 4" key="1">
    <citation type="submission" date="2019-06" db="EMBL/GenBank/DDBJ databases">
        <title>Genomic Encyclopedia of Type Strains, Phase IV (KMG-V): Genome sequencing to study the core and pangenomes of soil and plant-associated prokaryotes.</title>
        <authorList>
            <person name="Whitman W."/>
        </authorList>
    </citation>
    <scope>NUCLEOTIDE SEQUENCE [LARGE SCALE GENOMIC DNA]</scope>
    <source>
        <strain evidence="3 4">BR 11880</strain>
    </source>
</reference>
<name>A0A560FIG2_9PROT</name>
<keyword evidence="2" id="KW-0732">Signal</keyword>
<dbReference type="Proteomes" id="UP000319859">
    <property type="component" value="Unassembled WGS sequence"/>
</dbReference>
<dbReference type="EMBL" id="VITN01000005">
    <property type="protein sequence ID" value="TWB21385.1"/>
    <property type="molecule type" value="Genomic_DNA"/>
</dbReference>
<accession>A0A560FIG2</accession>
<feature type="chain" id="PRO_5021793816" evidence="2">
    <location>
        <begin position="39"/>
        <end position="179"/>
    </location>
</feature>